<dbReference type="OrthoDB" id="5332316at2759"/>
<evidence type="ECO:0000313" key="1">
    <source>
        <dbReference type="EMBL" id="RPB20113.1"/>
    </source>
</evidence>
<proteinExistence type="predicted"/>
<name>A0A3N4LB55_9PEZI</name>
<dbReference type="AlphaFoldDB" id="A0A3N4LB55"/>
<accession>A0A3N4LB55</accession>
<keyword evidence="2" id="KW-1185">Reference proteome</keyword>
<dbReference type="EMBL" id="ML121577">
    <property type="protein sequence ID" value="RPB20113.1"/>
    <property type="molecule type" value="Genomic_DNA"/>
</dbReference>
<protein>
    <submittedName>
        <fullName evidence="1">Uncharacterized protein</fullName>
    </submittedName>
</protein>
<gene>
    <name evidence="1" type="ORF">L211DRAFT_792822</name>
</gene>
<reference evidence="1 2" key="1">
    <citation type="journal article" date="2018" name="Nat. Ecol. Evol.">
        <title>Pezizomycetes genomes reveal the molecular basis of ectomycorrhizal truffle lifestyle.</title>
        <authorList>
            <person name="Murat C."/>
            <person name="Payen T."/>
            <person name="Noel B."/>
            <person name="Kuo A."/>
            <person name="Morin E."/>
            <person name="Chen J."/>
            <person name="Kohler A."/>
            <person name="Krizsan K."/>
            <person name="Balestrini R."/>
            <person name="Da Silva C."/>
            <person name="Montanini B."/>
            <person name="Hainaut M."/>
            <person name="Levati E."/>
            <person name="Barry K.W."/>
            <person name="Belfiori B."/>
            <person name="Cichocki N."/>
            <person name="Clum A."/>
            <person name="Dockter R.B."/>
            <person name="Fauchery L."/>
            <person name="Guy J."/>
            <person name="Iotti M."/>
            <person name="Le Tacon F."/>
            <person name="Lindquist E.A."/>
            <person name="Lipzen A."/>
            <person name="Malagnac F."/>
            <person name="Mello A."/>
            <person name="Molinier V."/>
            <person name="Miyauchi S."/>
            <person name="Poulain J."/>
            <person name="Riccioni C."/>
            <person name="Rubini A."/>
            <person name="Sitrit Y."/>
            <person name="Splivallo R."/>
            <person name="Traeger S."/>
            <person name="Wang M."/>
            <person name="Zifcakova L."/>
            <person name="Wipf D."/>
            <person name="Zambonelli A."/>
            <person name="Paolocci F."/>
            <person name="Nowrousian M."/>
            <person name="Ottonello S."/>
            <person name="Baldrian P."/>
            <person name="Spatafora J.W."/>
            <person name="Henrissat B."/>
            <person name="Nagy L.G."/>
            <person name="Aury J.M."/>
            <person name="Wincker P."/>
            <person name="Grigoriev I.V."/>
            <person name="Bonfante P."/>
            <person name="Martin F.M."/>
        </authorList>
    </citation>
    <scope>NUCLEOTIDE SEQUENCE [LARGE SCALE GENOMIC DNA]</scope>
    <source>
        <strain evidence="1 2">ATCC MYA-4762</strain>
    </source>
</reference>
<dbReference type="Proteomes" id="UP000267821">
    <property type="component" value="Unassembled WGS sequence"/>
</dbReference>
<dbReference type="InParanoid" id="A0A3N4LB55"/>
<evidence type="ECO:0000313" key="2">
    <source>
        <dbReference type="Proteomes" id="UP000267821"/>
    </source>
</evidence>
<sequence length="51" mass="5895">MQIVGTEGKWVVRLVSRAEAGRLVRAWHMREFWTGIGGERAEKVVMRVEIL</sequence>
<organism evidence="1 2">
    <name type="scientific">Terfezia boudieri ATCC MYA-4762</name>
    <dbReference type="NCBI Taxonomy" id="1051890"/>
    <lineage>
        <taxon>Eukaryota</taxon>
        <taxon>Fungi</taxon>
        <taxon>Dikarya</taxon>
        <taxon>Ascomycota</taxon>
        <taxon>Pezizomycotina</taxon>
        <taxon>Pezizomycetes</taxon>
        <taxon>Pezizales</taxon>
        <taxon>Pezizaceae</taxon>
        <taxon>Terfezia</taxon>
    </lineage>
</organism>